<reference evidence="18" key="2">
    <citation type="submission" date="2021-12" db="EMBL/GenBank/DDBJ databases">
        <title>Resequencing data analysis of finger millet.</title>
        <authorList>
            <person name="Hatakeyama M."/>
            <person name="Aluri S."/>
            <person name="Balachadran M.T."/>
            <person name="Sivarajan S.R."/>
            <person name="Poveda L."/>
            <person name="Shimizu-Inatsugi R."/>
            <person name="Schlapbach R."/>
            <person name="Sreeman S.M."/>
            <person name="Shimizu K.K."/>
        </authorList>
    </citation>
    <scope>NUCLEOTIDE SEQUENCE</scope>
</reference>
<keyword evidence="8" id="KW-0418">Kinase</keyword>
<evidence type="ECO:0000256" key="7">
    <source>
        <dbReference type="ARBA" id="ARBA00022741"/>
    </source>
</evidence>
<feature type="domain" description="Gnk2-homologous" evidence="17">
    <location>
        <begin position="134"/>
        <end position="246"/>
    </location>
</feature>
<dbReference type="SUPFAM" id="SSF56112">
    <property type="entry name" value="Protein kinase-like (PK-like)"/>
    <property type="match status" value="1"/>
</dbReference>
<evidence type="ECO:0000256" key="12">
    <source>
        <dbReference type="ARBA" id="ARBA00023170"/>
    </source>
</evidence>
<keyword evidence="13" id="KW-0325">Glycoprotein</keyword>
<keyword evidence="3" id="KW-0808">Transferase</keyword>
<evidence type="ECO:0000256" key="11">
    <source>
        <dbReference type="ARBA" id="ARBA00023136"/>
    </source>
</evidence>
<reference evidence="18" key="1">
    <citation type="journal article" date="2018" name="DNA Res.">
        <title>Multiple hybrid de novo genome assembly of finger millet, an orphan allotetraploid crop.</title>
        <authorList>
            <person name="Hatakeyama M."/>
            <person name="Aluri S."/>
            <person name="Balachadran M.T."/>
            <person name="Sivarajan S.R."/>
            <person name="Patrignani A."/>
            <person name="Gruter S."/>
            <person name="Poveda L."/>
            <person name="Shimizu-Inatsugi R."/>
            <person name="Baeten J."/>
            <person name="Francoijs K.J."/>
            <person name="Nataraja K.N."/>
            <person name="Reddy Y.A.N."/>
            <person name="Phadnis S."/>
            <person name="Ravikumar R.L."/>
            <person name="Schlapbach R."/>
            <person name="Sreeman S.M."/>
            <person name="Shimizu K.K."/>
        </authorList>
    </citation>
    <scope>NUCLEOTIDE SEQUENCE</scope>
</reference>
<keyword evidence="10 14" id="KW-1133">Transmembrane helix</keyword>
<feature type="signal peptide" evidence="15">
    <location>
        <begin position="1"/>
        <end position="20"/>
    </location>
</feature>
<gene>
    <name evidence="18" type="primary">ga29723</name>
    <name evidence="18" type="ORF">PR202_ga29723</name>
</gene>
<evidence type="ECO:0000259" key="17">
    <source>
        <dbReference type="PROSITE" id="PS51473"/>
    </source>
</evidence>
<dbReference type="InterPro" id="IPR011009">
    <property type="entry name" value="Kinase-like_dom_sf"/>
</dbReference>
<dbReference type="GO" id="GO:0005524">
    <property type="term" value="F:ATP binding"/>
    <property type="evidence" value="ECO:0007669"/>
    <property type="project" value="UniProtKB-KW"/>
</dbReference>
<proteinExistence type="predicted"/>
<keyword evidence="6" id="KW-0677">Repeat</keyword>
<keyword evidence="19" id="KW-1185">Reference proteome</keyword>
<keyword evidence="11 14" id="KW-0472">Membrane</keyword>
<keyword evidence="7" id="KW-0547">Nucleotide-binding</keyword>
<dbReference type="InterPro" id="IPR052059">
    <property type="entry name" value="CR_Ser/Thr_kinase"/>
</dbReference>
<evidence type="ECO:0000313" key="18">
    <source>
        <dbReference type="EMBL" id="GJN11524.1"/>
    </source>
</evidence>
<evidence type="ECO:0000259" key="16">
    <source>
        <dbReference type="PROSITE" id="PS50011"/>
    </source>
</evidence>
<dbReference type="Pfam" id="PF07714">
    <property type="entry name" value="PK_Tyr_Ser-Thr"/>
    <property type="match status" value="1"/>
</dbReference>
<accession>A0AAV5DMC7</accession>
<protein>
    <recommendedName>
        <fullName evidence="20">Cysteine-rich receptor-like protein kinase 10</fullName>
    </recommendedName>
</protein>
<evidence type="ECO:0000256" key="2">
    <source>
        <dbReference type="ARBA" id="ARBA00022527"/>
    </source>
</evidence>
<dbReference type="Proteomes" id="UP001054889">
    <property type="component" value="Unassembled WGS sequence"/>
</dbReference>
<dbReference type="Gene3D" id="3.30.430.20">
    <property type="entry name" value="Gnk2 domain, C-X8-C-X2-C motif"/>
    <property type="match status" value="2"/>
</dbReference>
<dbReference type="SMART" id="SM00220">
    <property type="entry name" value="S_TKc"/>
    <property type="match status" value="1"/>
</dbReference>
<dbReference type="FunFam" id="3.30.430.20:FF:000006">
    <property type="entry name" value="Receptor-like serine-threonine protein kinase"/>
    <property type="match status" value="1"/>
</dbReference>
<evidence type="ECO:0000256" key="14">
    <source>
        <dbReference type="SAM" id="Phobius"/>
    </source>
</evidence>
<dbReference type="FunFam" id="3.30.430.20:FF:000004">
    <property type="entry name" value="Receptor-like serine-threonine protein kinase"/>
    <property type="match status" value="1"/>
</dbReference>
<dbReference type="GO" id="GO:0006950">
    <property type="term" value="P:response to stress"/>
    <property type="evidence" value="ECO:0007669"/>
    <property type="project" value="UniProtKB-ARBA"/>
</dbReference>
<organism evidence="18 19">
    <name type="scientific">Eleusine coracana subsp. coracana</name>
    <dbReference type="NCBI Taxonomy" id="191504"/>
    <lineage>
        <taxon>Eukaryota</taxon>
        <taxon>Viridiplantae</taxon>
        <taxon>Streptophyta</taxon>
        <taxon>Embryophyta</taxon>
        <taxon>Tracheophyta</taxon>
        <taxon>Spermatophyta</taxon>
        <taxon>Magnoliopsida</taxon>
        <taxon>Liliopsida</taxon>
        <taxon>Poales</taxon>
        <taxon>Poaceae</taxon>
        <taxon>PACMAD clade</taxon>
        <taxon>Chloridoideae</taxon>
        <taxon>Cynodonteae</taxon>
        <taxon>Eleusininae</taxon>
        <taxon>Eleusine</taxon>
    </lineage>
</organism>
<keyword evidence="4 14" id="KW-0812">Transmembrane</keyword>
<evidence type="ECO:0000256" key="13">
    <source>
        <dbReference type="ARBA" id="ARBA00023180"/>
    </source>
</evidence>
<dbReference type="InterPro" id="IPR000719">
    <property type="entry name" value="Prot_kinase_dom"/>
</dbReference>
<dbReference type="InterPro" id="IPR008271">
    <property type="entry name" value="Ser/Thr_kinase_AS"/>
</dbReference>
<dbReference type="FunFam" id="1.10.510.10:FF:000129">
    <property type="entry name" value="cysteine-rich receptor-like protein kinase 10"/>
    <property type="match status" value="1"/>
</dbReference>
<feature type="chain" id="PRO_5043416748" description="Cysteine-rich receptor-like protein kinase 10" evidence="15">
    <location>
        <begin position="21"/>
        <end position="559"/>
    </location>
</feature>
<dbReference type="PROSITE" id="PS50011">
    <property type="entry name" value="PROTEIN_KINASE_DOM"/>
    <property type="match status" value="1"/>
</dbReference>
<dbReference type="GO" id="GO:0016020">
    <property type="term" value="C:membrane"/>
    <property type="evidence" value="ECO:0007669"/>
    <property type="project" value="UniProtKB-SubCell"/>
</dbReference>
<evidence type="ECO:0000313" key="19">
    <source>
        <dbReference type="Proteomes" id="UP001054889"/>
    </source>
</evidence>
<evidence type="ECO:0000256" key="6">
    <source>
        <dbReference type="ARBA" id="ARBA00022737"/>
    </source>
</evidence>
<dbReference type="InterPro" id="IPR038408">
    <property type="entry name" value="GNK2_sf"/>
</dbReference>
<dbReference type="InterPro" id="IPR001245">
    <property type="entry name" value="Ser-Thr/Tyr_kinase_cat_dom"/>
</dbReference>
<feature type="domain" description="Gnk2-homologous" evidence="17">
    <location>
        <begin position="21"/>
        <end position="125"/>
    </location>
</feature>
<evidence type="ECO:0000256" key="8">
    <source>
        <dbReference type="ARBA" id="ARBA00022777"/>
    </source>
</evidence>
<keyword evidence="5 15" id="KW-0732">Signal</keyword>
<keyword evidence="12" id="KW-0675">Receptor</keyword>
<evidence type="ECO:0000256" key="10">
    <source>
        <dbReference type="ARBA" id="ARBA00022989"/>
    </source>
</evidence>
<dbReference type="InterPro" id="IPR002902">
    <property type="entry name" value="GNK2"/>
</dbReference>
<dbReference type="PROSITE" id="PS00108">
    <property type="entry name" value="PROTEIN_KINASE_ST"/>
    <property type="match status" value="1"/>
</dbReference>
<evidence type="ECO:0008006" key="20">
    <source>
        <dbReference type="Google" id="ProtNLM"/>
    </source>
</evidence>
<dbReference type="Pfam" id="PF01657">
    <property type="entry name" value="Stress-antifung"/>
    <property type="match status" value="2"/>
</dbReference>
<evidence type="ECO:0000256" key="9">
    <source>
        <dbReference type="ARBA" id="ARBA00022840"/>
    </source>
</evidence>
<sequence length="559" mass="60892">MALVYTSLLITLAIAPLTAGEPLGQYCDTSYNYTTNSPYQSNLQRVAATLPSNASASSTLFDTATLGAVPDVVYALALCRGDVNASACESCVAAAFQDAQNLCAFNQDATVYYDACLLRYSNKNFLTFPTSDGRGDYMILSSKQNVTAPVRVFDAAVAVLLNATADYAAAANSSRRFGTTVQGFQTFDSKNPKLYGLAQCTPDMAPADCRSCLSGMLQLTLSDFSGKTGGRILTLRCNYRYEQYAFFSGSPLLQLPEPPVGAPPVNATPPAAGGGATGNKTSKILAIALPIVVSLLATVMICSCIWRRKRKTPGKPSLPDPEKRSELDWGKRFKIVNGIARGLQYLHEDSQVKIIHRDLKASNVLLDSDYNPKISDFGLARLFGSDQMQDVTNCVVGTYGYMSPEYAMRGHYSIKSDVFSFGVLILEIVTGRRNGGSYSSEDNVDLLSFVWEHWTTGIVMEIMDPSLSRLASRDQMAKCIQIGLLCVQDDPVDRPMMSMVNVMLGSNTVTLKTPSKPVFCFQNNGTNSNMYSDVYQGSQFTNRSPWSQNEVSITELEPR</sequence>
<keyword evidence="9" id="KW-0067">ATP-binding</keyword>
<name>A0AAV5DMC7_ELECO</name>
<comment type="subcellular location">
    <subcellularLocation>
        <location evidence="1">Membrane</location>
        <topology evidence="1">Single-pass membrane protein</topology>
    </subcellularLocation>
</comment>
<evidence type="ECO:0000256" key="1">
    <source>
        <dbReference type="ARBA" id="ARBA00004167"/>
    </source>
</evidence>
<evidence type="ECO:0000256" key="4">
    <source>
        <dbReference type="ARBA" id="ARBA00022692"/>
    </source>
</evidence>
<feature type="domain" description="Protein kinase" evidence="16">
    <location>
        <begin position="126"/>
        <end position="519"/>
    </location>
</feature>
<dbReference type="AlphaFoldDB" id="A0AAV5DMC7"/>
<keyword evidence="2" id="KW-0723">Serine/threonine-protein kinase</keyword>
<dbReference type="Gene3D" id="1.10.510.10">
    <property type="entry name" value="Transferase(Phosphotransferase) domain 1"/>
    <property type="match status" value="1"/>
</dbReference>
<evidence type="ECO:0000256" key="3">
    <source>
        <dbReference type="ARBA" id="ARBA00022679"/>
    </source>
</evidence>
<dbReference type="PANTHER" id="PTHR47973">
    <property type="entry name" value="CYSTEINE-RICH RECEPTOR-LIKE PROTEIN KINASE 3"/>
    <property type="match status" value="1"/>
</dbReference>
<dbReference type="CDD" id="cd23509">
    <property type="entry name" value="Gnk2-like"/>
    <property type="match status" value="2"/>
</dbReference>
<evidence type="ECO:0000256" key="5">
    <source>
        <dbReference type="ARBA" id="ARBA00022729"/>
    </source>
</evidence>
<dbReference type="PROSITE" id="PS51473">
    <property type="entry name" value="GNK2"/>
    <property type="match status" value="2"/>
</dbReference>
<dbReference type="EMBL" id="BQKI01000018">
    <property type="protein sequence ID" value="GJN11524.1"/>
    <property type="molecule type" value="Genomic_DNA"/>
</dbReference>
<dbReference type="GO" id="GO:0004674">
    <property type="term" value="F:protein serine/threonine kinase activity"/>
    <property type="evidence" value="ECO:0007669"/>
    <property type="project" value="UniProtKB-KW"/>
</dbReference>
<comment type="caution">
    <text evidence="18">The sequence shown here is derived from an EMBL/GenBank/DDBJ whole genome shotgun (WGS) entry which is preliminary data.</text>
</comment>
<evidence type="ECO:0000256" key="15">
    <source>
        <dbReference type="SAM" id="SignalP"/>
    </source>
</evidence>
<feature type="transmembrane region" description="Helical" evidence="14">
    <location>
        <begin position="284"/>
        <end position="306"/>
    </location>
</feature>